<evidence type="ECO:0000259" key="3">
    <source>
        <dbReference type="Pfam" id="PF00437"/>
    </source>
</evidence>
<evidence type="ECO:0000256" key="2">
    <source>
        <dbReference type="RuleBase" id="RU366071"/>
    </source>
</evidence>
<evidence type="ECO:0000313" key="5">
    <source>
        <dbReference type="Proteomes" id="UP000273982"/>
    </source>
</evidence>
<dbReference type="AlphaFoldDB" id="A0A3G8MAB3"/>
<keyword evidence="2" id="KW-0067">ATP-binding</keyword>
<comment type="subcellular location">
    <subcellularLocation>
        <location evidence="2">Cytoplasm</location>
    </subcellularLocation>
</comment>
<organism evidence="4 5">
    <name type="scientific">Methylocystis rosea</name>
    <dbReference type="NCBI Taxonomy" id="173366"/>
    <lineage>
        <taxon>Bacteria</taxon>
        <taxon>Pseudomonadati</taxon>
        <taxon>Pseudomonadota</taxon>
        <taxon>Alphaproteobacteria</taxon>
        <taxon>Hyphomicrobiales</taxon>
        <taxon>Methylocystaceae</taxon>
        <taxon>Methylocystis</taxon>
    </lineage>
</organism>
<evidence type="ECO:0000313" key="4">
    <source>
        <dbReference type="EMBL" id="AZG78746.1"/>
    </source>
</evidence>
<dbReference type="Proteomes" id="UP000273982">
    <property type="component" value="Plasmid pGW6_1"/>
</dbReference>
<dbReference type="GO" id="GO:0016887">
    <property type="term" value="F:ATP hydrolysis activity"/>
    <property type="evidence" value="ECO:0007669"/>
    <property type="project" value="InterPro"/>
</dbReference>
<dbReference type="InterPro" id="IPR001482">
    <property type="entry name" value="T2SS/T4SS_dom"/>
</dbReference>
<geneLocation type="plasmid" evidence="5">
    <name>pgw6_1</name>
</geneLocation>
<dbReference type="NCBIfam" id="TIGR02788">
    <property type="entry name" value="VirB11"/>
    <property type="match status" value="1"/>
</dbReference>
<dbReference type="InterPro" id="IPR050921">
    <property type="entry name" value="T4SS_GSP_E_ATPase"/>
</dbReference>
<proteinExistence type="inferred from homology"/>
<dbReference type="PANTHER" id="PTHR30486">
    <property type="entry name" value="TWITCHING MOTILITY PROTEIN PILT"/>
    <property type="match status" value="1"/>
</dbReference>
<comment type="similarity">
    <text evidence="1 2">Belongs to the GSP E family.</text>
</comment>
<sequence>MNFVTPRKPQAAEDATRPLWETLPVYFREAARPIQRWLEDIDVIEICANKPGEVWVEALGKPHMERFDVPELTEEAITRLATHVAASTQQSVNSSTPLLSAAMPHGERFQGVLAPATPHGGSFSIRKQVIANLTLGDYQARGAFDGVKVRGPRTFEADEYPEIERELATLFKDHSPDGIRRAIEFAVVNHVTMIISGGTSSGKTTFLNALLKHVPETERVVSIEDTRELKPPQPNWLPLVASKGGQGLADVTVQELLEASLRLRPDRLFLGEIRGAEAATFLQAVNTGHPGSLTTLHADSAYGAFQRLALMTLQSNLKLTKAEIIEYVRSVVPMVIQLRRRPTRGVAEIYFRGYGGE</sequence>
<dbReference type="GO" id="GO:0005524">
    <property type="term" value="F:ATP binding"/>
    <property type="evidence" value="ECO:0007669"/>
    <property type="project" value="UniProtKB-UniRule"/>
</dbReference>
<dbReference type="GO" id="GO:0043684">
    <property type="term" value="C:type IV secretion system complex"/>
    <property type="evidence" value="ECO:0007669"/>
    <property type="project" value="UniProtKB-UniRule"/>
</dbReference>
<protein>
    <recommendedName>
        <fullName evidence="2">Type IV secretion system protein</fullName>
    </recommendedName>
</protein>
<dbReference type="PANTHER" id="PTHR30486:SF6">
    <property type="entry name" value="TYPE IV PILUS RETRACTATION ATPASE PILT"/>
    <property type="match status" value="1"/>
</dbReference>
<dbReference type="KEGG" id="mros:EHO51_18045"/>
<comment type="function">
    <text evidence="2">Part of the Type IV secretion system.</text>
</comment>
<dbReference type="EMBL" id="CP034087">
    <property type="protein sequence ID" value="AZG78746.1"/>
    <property type="molecule type" value="Genomic_DNA"/>
</dbReference>
<evidence type="ECO:0000256" key="1">
    <source>
        <dbReference type="ARBA" id="ARBA00006611"/>
    </source>
</evidence>
<gene>
    <name evidence="4" type="primary">virB11</name>
    <name evidence="4" type="ORF">EHO51_18045</name>
</gene>
<accession>A0A3G8MAB3</accession>
<name>A0A3G8MAB3_9HYPH</name>
<feature type="domain" description="Bacterial type II secretion system protein E" evidence="3">
    <location>
        <begin position="184"/>
        <end position="323"/>
    </location>
</feature>
<keyword evidence="2" id="KW-0547">Nucleotide-binding</keyword>
<keyword evidence="2" id="KW-0963">Cytoplasm</keyword>
<dbReference type="Gene3D" id="3.30.450.90">
    <property type="match status" value="1"/>
</dbReference>
<reference evidence="4 5" key="1">
    <citation type="submission" date="2018-11" db="EMBL/GenBank/DDBJ databases">
        <title>Genome squencing of methanotrophic bacteria isolated from alkaline groundwater in Korea.</title>
        <authorList>
            <person name="Nguyen L.N."/>
        </authorList>
    </citation>
    <scope>NUCLEOTIDE SEQUENCE [LARGE SCALE GENOMIC DNA]</scope>
    <source>
        <strain evidence="4 5">GW6</strain>
        <plasmid evidence="5">pgw6_1</plasmid>
    </source>
</reference>
<dbReference type="SUPFAM" id="SSF52540">
    <property type="entry name" value="P-loop containing nucleoside triphosphate hydrolases"/>
    <property type="match status" value="1"/>
</dbReference>
<dbReference type="GO" id="GO:0005737">
    <property type="term" value="C:cytoplasm"/>
    <property type="evidence" value="ECO:0007669"/>
    <property type="project" value="UniProtKB-SubCell"/>
</dbReference>
<keyword evidence="4" id="KW-0614">Plasmid</keyword>
<dbReference type="Gene3D" id="3.40.50.300">
    <property type="entry name" value="P-loop containing nucleotide triphosphate hydrolases"/>
    <property type="match status" value="1"/>
</dbReference>
<dbReference type="InterPro" id="IPR027417">
    <property type="entry name" value="P-loop_NTPase"/>
</dbReference>
<dbReference type="CDD" id="cd01130">
    <property type="entry name" value="VirB11-like_ATPase"/>
    <property type="match status" value="1"/>
</dbReference>
<dbReference type="GO" id="GO:0044097">
    <property type="term" value="P:secretion by the type IV secretion system"/>
    <property type="evidence" value="ECO:0007669"/>
    <property type="project" value="InterPro"/>
</dbReference>
<dbReference type="Pfam" id="PF00437">
    <property type="entry name" value="T2SSE"/>
    <property type="match status" value="1"/>
</dbReference>
<dbReference type="InterPro" id="IPR014155">
    <property type="entry name" value="VirB11"/>
</dbReference>